<dbReference type="GO" id="GO:0005886">
    <property type="term" value="C:plasma membrane"/>
    <property type="evidence" value="ECO:0007669"/>
    <property type="project" value="UniProtKB-SubCell"/>
</dbReference>
<organism evidence="10 11">
    <name type="scientific">Candidatus Tenderia electrophaga</name>
    <dbReference type="NCBI Taxonomy" id="1748243"/>
    <lineage>
        <taxon>Bacteria</taxon>
        <taxon>Pseudomonadati</taxon>
        <taxon>Pseudomonadota</taxon>
        <taxon>Gammaproteobacteria</taxon>
        <taxon>Candidatus Tenderiales</taxon>
        <taxon>Candidatus Tenderiaceae</taxon>
        <taxon>Candidatus Tenderia</taxon>
    </lineage>
</organism>
<keyword evidence="8 9" id="KW-0472">Membrane</keyword>
<accession>A0A0S2TI71</accession>
<keyword evidence="3" id="KW-0813">Transport</keyword>
<feature type="transmembrane region" description="Helical" evidence="9">
    <location>
        <begin position="27"/>
        <end position="43"/>
    </location>
</feature>
<comment type="similarity">
    <text evidence="2">Belongs to the TrkH potassium transport family.</text>
</comment>
<evidence type="ECO:0008006" key="12">
    <source>
        <dbReference type="Google" id="ProtNLM"/>
    </source>
</evidence>
<keyword evidence="5 9" id="KW-0812">Transmembrane</keyword>
<feature type="transmembrane region" description="Helical" evidence="9">
    <location>
        <begin position="428"/>
        <end position="450"/>
    </location>
</feature>
<feature type="transmembrane region" description="Helical" evidence="9">
    <location>
        <begin position="310"/>
        <end position="331"/>
    </location>
</feature>
<keyword evidence="7" id="KW-0406">Ion transport</keyword>
<dbReference type="AlphaFoldDB" id="A0A0S2TI71"/>
<dbReference type="EMBL" id="CP013099">
    <property type="protein sequence ID" value="ALP54815.1"/>
    <property type="molecule type" value="Genomic_DNA"/>
</dbReference>
<dbReference type="Pfam" id="PF02386">
    <property type="entry name" value="TrkH"/>
    <property type="match status" value="1"/>
</dbReference>
<dbReference type="PANTHER" id="PTHR32024:SF2">
    <property type="entry name" value="TRK SYSTEM POTASSIUM UPTAKE PROTEIN TRKG-RELATED"/>
    <property type="match status" value="1"/>
</dbReference>
<evidence type="ECO:0000256" key="8">
    <source>
        <dbReference type="ARBA" id="ARBA00023136"/>
    </source>
</evidence>
<comment type="subcellular location">
    <subcellularLocation>
        <location evidence="1">Cell membrane</location>
        <topology evidence="1">Multi-pass membrane protein</topology>
    </subcellularLocation>
</comment>
<evidence type="ECO:0000256" key="2">
    <source>
        <dbReference type="ARBA" id="ARBA00009137"/>
    </source>
</evidence>
<evidence type="ECO:0000256" key="4">
    <source>
        <dbReference type="ARBA" id="ARBA00022475"/>
    </source>
</evidence>
<evidence type="ECO:0000256" key="9">
    <source>
        <dbReference type="SAM" id="Phobius"/>
    </source>
</evidence>
<dbReference type="GO" id="GO:0030001">
    <property type="term" value="P:metal ion transport"/>
    <property type="evidence" value="ECO:0007669"/>
    <property type="project" value="UniProtKB-ARBA"/>
</dbReference>
<keyword evidence="4" id="KW-1003">Cell membrane</keyword>
<dbReference type="STRING" id="1748243.Tel_09850"/>
<feature type="transmembrane region" description="Helical" evidence="9">
    <location>
        <begin position="55"/>
        <end position="80"/>
    </location>
</feature>
<evidence type="ECO:0000313" key="10">
    <source>
        <dbReference type="EMBL" id="ALP54815.1"/>
    </source>
</evidence>
<feature type="transmembrane region" description="Helical" evidence="9">
    <location>
        <begin position="161"/>
        <end position="180"/>
    </location>
</feature>
<dbReference type="InterPro" id="IPR003445">
    <property type="entry name" value="Cat_transpt"/>
</dbReference>
<evidence type="ECO:0000256" key="7">
    <source>
        <dbReference type="ARBA" id="ARBA00023065"/>
    </source>
</evidence>
<name>A0A0S2TI71_9GAMM</name>
<protein>
    <recommendedName>
        <fullName evidence="12">Cation transporter</fullName>
    </recommendedName>
</protein>
<dbReference type="KEGG" id="tee:Tel_09850"/>
<feature type="transmembrane region" description="Helical" evidence="9">
    <location>
        <begin position="114"/>
        <end position="132"/>
    </location>
</feature>
<sequence length="459" mass="50255">MLALLTLVPLLVSLFYGEHFYSLRYAGVILALLVLGIPGLKLAEPSDIHTNEALVITALAFVLSPLLISWPMMAAGLPFIDAWFEAVSGITTTGLTTVQAFSDKPMTFLFARAWIQWYGGLGIVILSVALLMGHHNAMKRLLGPEGGQSMITTTRHYARRVLVVYVLLSLVGVIVVWLLLQDGFLAITHVMTAISTAGYSPLDNSLAGIDDWGARAAIMVLCFCGAVPFVLYYRLFKGNWRGVVFDSEFQLLLLLTLVVSAALSLILAQQFEFSYREALGHGFLLGTSTQTSTGFSSLDVGELDPLAKGILIIAMFIGGDMGSTAGGIKILRLLILARLIQLIIQRYTLPAHAVIQPRLDNRNLEHDEIHQALVLILLFIMVNVLSWLVFLAYGYPPLDALFEVVSATGTVGLSTGITHPDLEPSLKMVLILDMLLGRLEIIALLIVLYYRTWIGKRMA</sequence>
<evidence type="ECO:0000256" key="6">
    <source>
        <dbReference type="ARBA" id="ARBA00022989"/>
    </source>
</evidence>
<feature type="transmembrane region" description="Helical" evidence="9">
    <location>
        <begin position="212"/>
        <end position="231"/>
    </location>
</feature>
<feature type="transmembrane region" description="Helical" evidence="9">
    <location>
        <begin position="251"/>
        <end position="271"/>
    </location>
</feature>
<proteinExistence type="inferred from homology"/>
<evidence type="ECO:0000256" key="3">
    <source>
        <dbReference type="ARBA" id="ARBA00022448"/>
    </source>
</evidence>
<reference evidence="10" key="1">
    <citation type="submission" date="2015-10" db="EMBL/GenBank/DDBJ databases">
        <title>Description of Candidatus Tenderia electrophaga gen. nov, sp. nov., an Uncultivated Electroautotroph from a Biocathode Enrichment.</title>
        <authorList>
            <person name="Eddie B.J."/>
            <person name="Malanoski A.P."/>
            <person name="Wang Z."/>
            <person name="Hall R.J."/>
            <person name="Oh S.D."/>
            <person name="Heiner C."/>
            <person name="Lin B."/>
            <person name="Strycharz-Glaven S.M."/>
        </authorList>
    </citation>
    <scope>NUCLEOTIDE SEQUENCE [LARGE SCALE GENOMIC DNA]</scope>
    <source>
        <strain evidence="10">NRL1</strain>
    </source>
</reference>
<keyword evidence="11" id="KW-1185">Reference proteome</keyword>
<evidence type="ECO:0000256" key="5">
    <source>
        <dbReference type="ARBA" id="ARBA00022692"/>
    </source>
</evidence>
<evidence type="ECO:0000256" key="1">
    <source>
        <dbReference type="ARBA" id="ARBA00004651"/>
    </source>
</evidence>
<evidence type="ECO:0000313" key="11">
    <source>
        <dbReference type="Proteomes" id="UP000055136"/>
    </source>
</evidence>
<keyword evidence="6 9" id="KW-1133">Transmembrane helix</keyword>
<gene>
    <name evidence="10" type="ORF">Tel_09850</name>
</gene>
<dbReference type="PANTHER" id="PTHR32024">
    <property type="entry name" value="TRK SYSTEM POTASSIUM UPTAKE PROTEIN TRKG-RELATED"/>
    <property type="match status" value="1"/>
</dbReference>
<feature type="transmembrane region" description="Helical" evidence="9">
    <location>
        <begin position="372"/>
        <end position="395"/>
    </location>
</feature>
<dbReference type="Proteomes" id="UP000055136">
    <property type="component" value="Chromosome"/>
</dbReference>
<dbReference type="GO" id="GO:0008324">
    <property type="term" value="F:monoatomic cation transmembrane transporter activity"/>
    <property type="evidence" value="ECO:0007669"/>
    <property type="project" value="InterPro"/>
</dbReference>